<dbReference type="GO" id="GO:0030212">
    <property type="term" value="P:hyaluronan metabolic process"/>
    <property type="evidence" value="ECO:0007669"/>
    <property type="project" value="InterPro"/>
</dbReference>
<dbReference type="SMART" id="SM00327">
    <property type="entry name" value="VWA"/>
    <property type="match status" value="1"/>
</dbReference>
<dbReference type="InterPro" id="IPR036465">
    <property type="entry name" value="vWFA_dom_sf"/>
</dbReference>
<reference evidence="12" key="1">
    <citation type="journal article" date="2004" name="Nature">
        <title>Genome duplication in the teleost fish Tetraodon nigroviridis reveals the early vertebrate proto-karyotype.</title>
        <authorList>
            <person name="Jaillon O."/>
            <person name="Aury J.-M."/>
            <person name="Brunet F."/>
            <person name="Petit J.-L."/>
            <person name="Stange-Thomann N."/>
            <person name="Mauceli E."/>
            <person name="Bouneau L."/>
            <person name="Fischer C."/>
            <person name="Ozouf-Costaz C."/>
            <person name="Bernot A."/>
            <person name="Nicaud S."/>
            <person name="Jaffe D."/>
            <person name="Fisher S."/>
            <person name="Lutfalla G."/>
            <person name="Dossat C."/>
            <person name="Segurens B."/>
            <person name="Dasilva C."/>
            <person name="Salanoubat M."/>
            <person name="Levy M."/>
            <person name="Boudet N."/>
            <person name="Castellano S."/>
            <person name="Anthouard V."/>
            <person name="Jubin C."/>
            <person name="Castelli V."/>
            <person name="Katinka M."/>
            <person name="Vacherie B."/>
            <person name="Biemont C."/>
            <person name="Skalli Z."/>
            <person name="Cattolico L."/>
            <person name="Poulain J."/>
            <person name="De Berardinis V."/>
            <person name="Cruaud C."/>
            <person name="Duprat S."/>
            <person name="Brottier P."/>
            <person name="Coutanceau J.-P."/>
            <person name="Gouzy J."/>
            <person name="Parra G."/>
            <person name="Lardier G."/>
            <person name="Chapple C."/>
            <person name="McKernan K.J."/>
            <person name="McEwan P."/>
            <person name="Bosak S."/>
            <person name="Kellis M."/>
            <person name="Volff J.-N."/>
            <person name="Guigo R."/>
            <person name="Zody M.C."/>
            <person name="Mesirov J."/>
            <person name="Lindblad-Toh K."/>
            <person name="Birren B."/>
            <person name="Nusbaum C."/>
            <person name="Kahn D."/>
            <person name="Robinson-Rechavi M."/>
            <person name="Laudet V."/>
            <person name="Schachter V."/>
            <person name="Quetier F."/>
            <person name="Saurin W."/>
            <person name="Scarpelli C."/>
            <person name="Wincker P."/>
            <person name="Lander E.S."/>
            <person name="Weissenbach J."/>
            <person name="Roest Crollius H."/>
        </authorList>
    </citation>
    <scope>NUCLEOTIDE SEQUENCE [LARGE SCALE GENOMIC DNA]</scope>
</reference>
<dbReference type="InterPro" id="IPR010600">
    <property type="entry name" value="ITI_HC_C"/>
</dbReference>
<dbReference type="PROSITE" id="PS50234">
    <property type="entry name" value="VWFA"/>
    <property type="match status" value="1"/>
</dbReference>
<dbReference type="GO" id="GO:0004867">
    <property type="term" value="F:serine-type endopeptidase inhibitor activity"/>
    <property type="evidence" value="ECO:0007669"/>
    <property type="project" value="UniProtKB-KW"/>
</dbReference>
<feature type="chain" id="PRO_5004243709" evidence="9">
    <location>
        <begin position="21"/>
        <end position="979"/>
    </location>
</feature>
<comment type="caution">
    <text evidence="12">The sequence shown here is derived from an EMBL/GenBank/DDBJ whole genome shotgun (WGS) entry which is preliminary data.</text>
</comment>
<dbReference type="EMBL" id="CAAE01014731">
    <property type="protein sequence ID" value="CAG04121.1"/>
    <property type="molecule type" value="Genomic_DNA"/>
</dbReference>
<dbReference type="Pfam" id="PF06668">
    <property type="entry name" value="ITI_HC_C"/>
    <property type="match status" value="1"/>
</dbReference>
<evidence type="ECO:0000256" key="6">
    <source>
        <dbReference type="ARBA" id="ARBA00022900"/>
    </source>
</evidence>
<evidence type="ECO:0000256" key="3">
    <source>
        <dbReference type="ARBA" id="ARBA00022525"/>
    </source>
</evidence>
<comment type="similarity">
    <text evidence="2">Belongs to the ITIH family.</text>
</comment>
<dbReference type="SMART" id="SM00609">
    <property type="entry name" value="VIT"/>
    <property type="match status" value="1"/>
</dbReference>
<feature type="signal peptide" evidence="9">
    <location>
        <begin position="1"/>
        <end position="20"/>
    </location>
</feature>
<dbReference type="Pfam" id="PF08487">
    <property type="entry name" value="VIT"/>
    <property type="match status" value="1"/>
</dbReference>
<dbReference type="Pfam" id="PF13768">
    <property type="entry name" value="VWA_3"/>
    <property type="match status" value="1"/>
</dbReference>
<evidence type="ECO:0000256" key="5">
    <source>
        <dbReference type="ARBA" id="ARBA00022729"/>
    </source>
</evidence>
<evidence type="ECO:0000256" key="9">
    <source>
        <dbReference type="SAM" id="SignalP"/>
    </source>
</evidence>
<dbReference type="SUPFAM" id="SSF53300">
    <property type="entry name" value="vWA-like"/>
    <property type="match status" value="1"/>
</dbReference>
<dbReference type="InterPro" id="IPR013694">
    <property type="entry name" value="VIT"/>
</dbReference>
<dbReference type="AlphaFoldDB" id="Q4S5G1"/>
<comment type="subcellular location">
    <subcellularLocation>
        <location evidence="1">Secreted</location>
    </subcellularLocation>
</comment>
<evidence type="ECO:0000256" key="8">
    <source>
        <dbReference type="SAM" id="MobiDB-lite"/>
    </source>
</evidence>
<keyword evidence="5 9" id="KW-0732">Signal</keyword>
<dbReference type="Pfam" id="PF00092">
    <property type="entry name" value="VWA"/>
    <property type="match status" value="1"/>
</dbReference>
<evidence type="ECO:0000256" key="7">
    <source>
        <dbReference type="ARBA" id="ARBA00023180"/>
    </source>
</evidence>
<evidence type="ECO:0000313" key="12">
    <source>
        <dbReference type="EMBL" id="CAG04121.1"/>
    </source>
</evidence>
<dbReference type="OrthoDB" id="299997at2759"/>
<feature type="region of interest" description="Disordered" evidence="8">
    <location>
        <begin position="383"/>
        <end position="403"/>
    </location>
</feature>
<keyword evidence="7" id="KW-0325">Glycoprotein</keyword>
<dbReference type="KEGG" id="tng:GSTEN00023751G001"/>
<proteinExistence type="inferred from homology"/>
<evidence type="ECO:0000259" key="11">
    <source>
        <dbReference type="PROSITE" id="PS51468"/>
    </source>
</evidence>
<name>Q4S5G1_TETNG</name>
<organism evidence="12">
    <name type="scientific">Tetraodon nigroviridis</name>
    <name type="common">Spotted green pufferfish</name>
    <name type="synonym">Chelonodon nigroviridis</name>
    <dbReference type="NCBI Taxonomy" id="99883"/>
    <lineage>
        <taxon>Eukaryota</taxon>
        <taxon>Metazoa</taxon>
        <taxon>Chordata</taxon>
        <taxon>Craniata</taxon>
        <taxon>Vertebrata</taxon>
        <taxon>Euteleostomi</taxon>
        <taxon>Actinopterygii</taxon>
        <taxon>Neopterygii</taxon>
        <taxon>Teleostei</taxon>
        <taxon>Neoteleostei</taxon>
        <taxon>Acanthomorphata</taxon>
        <taxon>Eupercaria</taxon>
        <taxon>Tetraodontiformes</taxon>
        <taxon>Tetradontoidea</taxon>
        <taxon>Tetraodontidae</taxon>
        <taxon>Tetraodon</taxon>
    </lineage>
</organism>
<keyword evidence="4" id="KW-0646">Protease inhibitor</keyword>
<feature type="domain" description="VIT" evidence="11">
    <location>
        <begin position="47"/>
        <end position="187"/>
    </location>
</feature>
<reference evidence="12" key="2">
    <citation type="submission" date="2004-02" db="EMBL/GenBank/DDBJ databases">
        <authorList>
            <consortium name="Genoscope"/>
            <consortium name="Whitehead Institute Centre for Genome Research"/>
        </authorList>
    </citation>
    <scope>NUCLEOTIDE SEQUENCE</scope>
</reference>
<keyword evidence="3" id="KW-0964">Secreted</keyword>
<evidence type="ECO:0000256" key="1">
    <source>
        <dbReference type="ARBA" id="ARBA00004613"/>
    </source>
</evidence>
<sequence>MRRPLLPLLLGLLLLQQGRCFLEFVIHEETSNPQSRQQRHQRALLTSEEPDDFEAIRGDDISVQSYQVESRITSRFVHTSVRSAVLNSAPRAQSIGFNVQVPKRAFITNFTISFRVLTSPCGRNVNGIVFVGSVKEKTVARNLYAQARARAKAAGIVRTGSLDMETFQTEVHVPPGSNIQFELHYQEMLSRRLGLYQHTLHLQPGRLVPHFQQVDVHIFEPSGISMVQTKQALAKEFNDFVSVTRSKNTAHVVFKPPLQQQKKCPNCTETAVDGVFAVQYDVERAGNAAELQVSDGHFVQFFAPSNFPPLRKNIVFVIDVSGSMWGVKMKQTVEAMQAILDDLTVDDSFSIVDFNHNVRCWSEDLVPGSSVQVKDAKTYIENIKPNGGETQTQEAPPPPSPHADCGVSVASGTNINEALMRAVQMLVRASHQGLVDPRSVSMIILVSDGEPHREIKLSAIQKNVKRAMREEFSLFSLGIGFDVDFDFLERIATENRGVAQRIYANQDTADQLRSFYRQVAAPLLRRIDVQFPEDSVSDVTQNRFDKYFEGSELVVAGKVLPSESNTLTSFITASAARLDVSLQTDADAAELDAELARQEHSFTGFARQLWAYVTVKQLLSDRSLAPSAARKRKITQRIMAIALEHQFVTPLTALLVESEDASERLLADAPKDPKHGCCTGLGLGGGSVAPGPPPVRVVYQPPPWVQMTTPAPPSQVEGGQVEQTLPGRVTIVDNDPHFIVHLPRGNMDVCFNVNSRPGDILNLVSDSGTGLTVNGQLIGSKKMRANKLDTYFGTISIFYRPGGVGVTVGTAGVQVTDGRSNRSLAWAATSAITRDSVRVSVVKDSHVSVTVGANIQVMVLLHRVWKKHPVNVDFLGIYVASENQYSPLVHGLIGQFSREPEVRIHHIQPGVDPLKKEAVMEVKGNRLHVTRGWQKDYRRDRRSGSNVYCWFVHNSGKGFIDGHYTDYIVPELRSFLRRP</sequence>
<dbReference type="PROSITE" id="PS51468">
    <property type="entry name" value="VIT"/>
    <property type="match status" value="1"/>
</dbReference>
<protein>
    <submittedName>
        <fullName evidence="12">(spotted green pufferfish) hypothetical protein</fullName>
    </submittedName>
</protein>
<dbReference type="PANTHER" id="PTHR10338">
    <property type="entry name" value="INTER-ALPHA-TRYPSIN INHIBITOR HEAVY CHAIN FAMILY MEMBER"/>
    <property type="match status" value="1"/>
</dbReference>
<evidence type="ECO:0000256" key="2">
    <source>
        <dbReference type="ARBA" id="ARBA00010158"/>
    </source>
</evidence>
<dbReference type="PANTHER" id="PTHR10338:SF14">
    <property type="entry name" value="INTER-ALPHA-TRYPSIN INHIBITOR HEAVY CHAIN H2"/>
    <property type="match status" value="1"/>
</dbReference>
<evidence type="ECO:0000259" key="10">
    <source>
        <dbReference type="PROSITE" id="PS50234"/>
    </source>
</evidence>
<feature type="non-terminal residue" evidence="12">
    <location>
        <position position="1"/>
    </location>
</feature>
<dbReference type="InterPro" id="IPR050934">
    <property type="entry name" value="ITIH"/>
</dbReference>
<dbReference type="Gene3D" id="3.40.50.410">
    <property type="entry name" value="von Willebrand factor, type A domain"/>
    <property type="match status" value="1"/>
</dbReference>
<feature type="domain" description="VWFA" evidence="10">
    <location>
        <begin position="313"/>
        <end position="519"/>
    </location>
</feature>
<evidence type="ECO:0000256" key="4">
    <source>
        <dbReference type="ARBA" id="ARBA00022690"/>
    </source>
</evidence>
<keyword evidence="6" id="KW-0722">Serine protease inhibitor</keyword>
<dbReference type="InterPro" id="IPR002035">
    <property type="entry name" value="VWF_A"/>
</dbReference>
<gene>
    <name evidence="12" type="ORF">GSTENG00023751001</name>
</gene>
<dbReference type="GO" id="GO:0005576">
    <property type="term" value="C:extracellular region"/>
    <property type="evidence" value="ECO:0007669"/>
    <property type="project" value="UniProtKB-SubCell"/>
</dbReference>
<accession>Q4S5G1</accession>